<organism evidence="2 3">
    <name type="scientific">Passalora fulva</name>
    <name type="common">Tomato leaf mold</name>
    <name type="synonym">Cladosporium fulvum</name>
    <dbReference type="NCBI Taxonomy" id="5499"/>
    <lineage>
        <taxon>Eukaryota</taxon>
        <taxon>Fungi</taxon>
        <taxon>Dikarya</taxon>
        <taxon>Ascomycota</taxon>
        <taxon>Pezizomycotina</taxon>
        <taxon>Dothideomycetes</taxon>
        <taxon>Dothideomycetidae</taxon>
        <taxon>Mycosphaerellales</taxon>
        <taxon>Mycosphaerellaceae</taxon>
        <taxon>Fulvia</taxon>
    </lineage>
</organism>
<dbReference type="PANTHER" id="PTHR11941:SF54">
    <property type="entry name" value="ENOYL-COA HYDRATASE, MITOCHONDRIAL"/>
    <property type="match status" value="1"/>
</dbReference>
<dbReference type="InterPro" id="IPR001753">
    <property type="entry name" value="Enoyl-CoA_hydra/iso"/>
</dbReference>
<dbReference type="InterPro" id="IPR029045">
    <property type="entry name" value="ClpP/crotonase-like_dom_sf"/>
</dbReference>
<evidence type="ECO:0000313" key="2">
    <source>
        <dbReference type="EMBL" id="UJO15821.1"/>
    </source>
</evidence>
<dbReference type="KEGG" id="ffu:CLAFUR5_05068"/>
<keyword evidence="3" id="KW-1185">Reference proteome</keyword>
<accession>A0A9Q8LE96</accession>
<evidence type="ECO:0000313" key="3">
    <source>
        <dbReference type="Proteomes" id="UP000756132"/>
    </source>
</evidence>
<dbReference type="CDD" id="cd06558">
    <property type="entry name" value="crotonase-like"/>
    <property type="match status" value="1"/>
</dbReference>
<dbReference type="PANTHER" id="PTHR11941">
    <property type="entry name" value="ENOYL-COA HYDRATASE-RELATED"/>
    <property type="match status" value="1"/>
</dbReference>
<dbReference type="Pfam" id="PF00378">
    <property type="entry name" value="ECH_1"/>
    <property type="match status" value="1"/>
</dbReference>
<proteinExistence type="predicted"/>
<keyword evidence="1" id="KW-0843">Virulence</keyword>
<dbReference type="GO" id="GO:0003824">
    <property type="term" value="F:catalytic activity"/>
    <property type="evidence" value="ECO:0007669"/>
    <property type="project" value="UniProtKB-ARBA"/>
</dbReference>
<dbReference type="GeneID" id="71984946"/>
<dbReference type="OrthoDB" id="448450at2759"/>
<dbReference type="AlphaFoldDB" id="A0A9Q8LE96"/>
<dbReference type="SUPFAM" id="SSF52096">
    <property type="entry name" value="ClpP/crotonase"/>
    <property type="match status" value="1"/>
</dbReference>
<dbReference type="RefSeq" id="XP_047760187.1">
    <property type="nucleotide sequence ID" value="XM_047904216.1"/>
</dbReference>
<dbReference type="Proteomes" id="UP000756132">
    <property type="component" value="Chromosome 4"/>
</dbReference>
<reference evidence="2" key="2">
    <citation type="journal article" date="2022" name="Microb. Genom.">
        <title>A chromosome-scale genome assembly of the tomato pathogen Cladosporium fulvum reveals a compartmentalized genome architecture and the presence of a dispensable chromosome.</title>
        <authorList>
            <person name="Zaccaron A.Z."/>
            <person name="Chen L.H."/>
            <person name="Samaras A."/>
            <person name="Stergiopoulos I."/>
        </authorList>
    </citation>
    <scope>NUCLEOTIDE SEQUENCE</scope>
    <source>
        <strain evidence="2">Race5_Kim</strain>
    </source>
</reference>
<dbReference type="GO" id="GO:0006635">
    <property type="term" value="P:fatty acid beta-oxidation"/>
    <property type="evidence" value="ECO:0007669"/>
    <property type="project" value="TreeGrafter"/>
</dbReference>
<gene>
    <name evidence="2" type="ORF">CLAFUR5_05068</name>
</gene>
<sequence>MVGTYDYPKAFVCAVAGMCSGYALDVANFADITICFKNAAFGAAQVKYGLNPMTHPMFRKMSIQRARRLIFTGDPMGPEEVTEVGELYTKALALSKQIAERGAEHAVNLKEMCLRVPNMDHVGATYYETRFTNDLMARDQFKRLAAEGVERLKEKRSKAIERLGKLCKS</sequence>
<evidence type="ECO:0000256" key="1">
    <source>
        <dbReference type="ARBA" id="ARBA00023026"/>
    </source>
</evidence>
<protein>
    <submittedName>
        <fullName evidence="2">Uncharacterized protein</fullName>
    </submittedName>
</protein>
<name>A0A9Q8LE96_PASFU</name>
<dbReference type="Gene3D" id="3.90.226.10">
    <property type="entry name" value="2-enoyl-CoA Hydratase, Chain A, domain 1"/>
    <property type="match status" value="1"/>
</dbReference>
<dbReference type="EMBL" id="CP090166">
    <property type="protein sequence ID" value="UJO15821.1"/>
    <property type="molecule type" value="Genomic_DNA"/>
</dbReference>
<reference evidence="2" key="1">
    <citation type="submission" date="2021-12" db="EMBL/GenBank/DDBJ databases">
        <authorList>
            <person name="Zaccaron A."/>
            <person name="Stergiopoulos I."/>
        </authorList>
    </citation>
    <scope>NUCLEOTIDE SEQUENCE</scope>
    <source>
        <strain evidence="2">Race5_Kim</strain>
    </source>
</reference>